<comment type="caution">
    <text evidence="1">The sequence shown here is derived from an EMBL/GenBank/DDBJ whole genome shotgun (WGS) entry which is preliminary data.</text>
</comment>
<keyword evidence="2" id="KW-1185">Reference proteome</keyword>
<evidence type="ECO:0000313" key="1">
    <source>
        <dbReference type="EMBL" id="GJD80628.1"/>
    </source>
</evidence>
<protein>
    <recommendedName>
        <fullName evidence="3">Cellulose biosynthesis protein BcsS</fullName>
    </recommendedName>
</protein>
<proteinExistence type="predicted"/>
<accession>A0AA37MDY4</accession>
<dbReference type="Proteomes" id="UP001055108">
    <property type="component" value="Unassembled WGS sequence"/>
</dbReference>
<dbReference type="Pfam" id="PF17036">
    <property type="entry name" value="CBP_BcsS"/>
    <property type="match status" value="1"/>
</dbReference>
<name>A0AA37MDY4_9HYPH</name>
<organism evidence="1 2">
    <name type="scientific">Methylobacterium gregans</name>
    <dbReference type="NCBI Taxonomy" id="374424"/>
    <lineage>
        <taxon>Bacteria</taxon>
        <taxon>Pseudomonadati</taxon>
        <taxon>Pseudomonadota</taxon>
        <taxon>Alphaproteobacteria</taxon>
        <taxon>Hyphomicrobiales</taxon>
        <taxon>Methylobacteriaceae</taxon>
        <taxon>Methylobacterium</taxon>
    </lineage>
</organism>
<dbReference type="EMBL" id="BPQM01000104">
    <property type="protein sequence ID" value="GJD80628.1"/>
    <property type="molecule type" value="Genomic_DNA"/>
</dbReference>
<reference evidence="1" key="2">
    <citation type="submission" date="2021-08" db="EMBL/GenBank/DDBJ databases">
        <authorList>
            <person name="Tani A."/>
            <person name="Ola A."/>
            <person name="Ogura Y."/>
            <person name="Katsura K."/>
            <person name="Hayashi T."/>
        </authorList>
    </citation>
    <scope>NUCLEOTIDE SEQUENCE</scope>
    <source>
        <strain evidence="1">NBRC 103626</strain>
    </source>
</reference>
<reference evidence="1" key="1">
    <citation type="journal article" date="2016" name="Front. Microbiol.">
        <title>Genome Sequence of the Piezophilic, Mesophilic Sulfate-Reducing Bacterium Desulfovibrio indicus J2T.</title>
        <authorList>
            <person name="Cao J."/>
            <person name="Maignien L."/>
            <person name="Shao Z."/>
            <person name="Alain K."/>
            <person name="Jebbar M."/>
        </authorList>
    </citation>
    <scope>NUCLEOTIDE SEQUENCE</scope>
    <source>
        <strain evidence="1">NBRC 103626</strain>
    </source>
</reference>
<evidence type="ECO:0008006" key="3">
    <source>
        <dbReference type="Google" id="ProtNLM"/>
    </source>
</evidence>
<gene>
    <name evidence="1" type="ORF">NBEOAGPD_3869</name>
</gene>
<sequence>MSVRPVATIRRSAHLGRWLATLGTLLADVPSVAAGEWDVVLFGSLDAGAATFVSAGAKVAPGGATRDGFVLLAGVGAGQRHERGVCACARLPAVSSLSRSTALGAAVVGYQWFHDWGVAALFVGPEGSVEVLSGSAGSLALPPRWGLRLHGEIWARPSDETLLQATVILGSSREDAWGRLAWGYRLWDAYLGPEASLYADRTAYRKWNFGLHATDFALGRFGLRASAGVQFETDQRPSPYLALAVWTTL</sequence>
<dbReference type="InterPro" id="IPR031485">
    <property type="entry name" value="CBP_BcsS"/>
</dbReference>
<dbReference type="AlphaFoldDB" id="A0AA37MDY4"/>
<evidence type="ECO:0000313" key="2">
    <source>
        <dbReference type="Proteomes" id="UP001055108"/>
    </source>
</evidence>